<name>A0A841PHW2_9HYPH</name>
<evidence type="ECO:0000256" key="2">
    <source>
        <dbReference type="SAM" id="Phobius"/>
    </source>
</evidence>
<keyword evidence="4" id="KW-1185">Reference proteome</keyword>
<evidence type="ECO:0000256" key="1">
    <source>
        <dbReference type="SAM" id="MobiDB-lite"/>
    </source>
</evidence>
<keyword evidence="2" id="KW-0812">Transmembrane</keyword>
<sequence length="71" mass="7807">MSWLSNMRRKVSHSGDHGKEERPPPFPTMSTFLGLAAVMLVLWLLAYGPPHFFSASEHPVPSNNTEAGASK</sequence>
<proteinExistence type="predicted"/>
<feature type="compositionally biased region" description="Basic and acidic residues" evidence="1">
    <location>
        <begin position="13"/>
        <end position="23"/>
    </location>
</feature>
<dbReference type="Proteomes" id="UP000556329">
    <property type="component" value="Unassembled WGS sequence"/>
</dbReference>
<keyword evidence="2" id="KW-1133">Transmembrane helix</keyword>
<dbReference type="AlphaFoldDB" id="A0A841PHW2"/>
<dbReference type="RefSeq" id="WP_184876805.1">
    <property type="nucleotide sequence ID" value="NZ_JACHEF010000007.1"/>
</dbReference>
<dbReference type="EMBL" id="JACHEF010000007">
    <property type="protein sequence ID" value="MBB6413213.1"/>
    <property type="molecule type" value="Genomic_DNA"/>
</dbReference>
<evidence type="ECO:0000313" key="3">
    <source>
        <dbReference type="EMBL" id="MBB6413213.1"/>
    </source>
</evidence>
<reference evidence="3 4" key="1">
    <citation type="submission" date="2020-08" db="EMBL/GenBank/DDBJ databases">
        <title>Genomic Encyclopedia of Type Strains, Phase IV (KMG-IV): sequencing the most valuable type-strain genomes for metagenomic binning, comparative biology and taxonomic classification.</title>
        <authorList>
            <person name="Goeker M."/>
        </authorList>
    </citation>
    <scope>NUCLEOTIDE SEQUENCE [LARGE SCALE GENOMIC DNA]</scope>
    <source>
        <strain evidence="3 4">DSM 100039</strain>
    </source>
</reference>
<protein>
    <submittedName>
        <fullName evidence="3">Uncharacterized protein</fullName>
    </submittedName>
</protein>
<accession>A0A841PHW2</accession>
<feature type="transmembrane region" description="Helical" evidence="2">
    <location>
        <begin position="26"/>
        <end position="46"/>
    </location>
</feature>
<keyword evidence="2" id="KW-0472">Membrane</keyword>
<gene>
    <name evidence="3" type="ORF">HNQ71_005909</name>
</gene>
<feature type="region of interest" description="Disordered" evidence="1">
    <location>
        <begin position="1"/>
        <end position="26"/>
    </location>
</feature>
<evidence type="ECO:0000313" key="4">
    <source>
        <dbReference type="Proteomes" id="UP000556329"/>
    </source>
</evidence>
<comment type="caution">
    <text evidence="3">The sequence shown here is derived from an EMBL/GenBank/DDBJ whole genome shotgun (WGS) entry which is preliminary data.</text>
</comment>
<organism evidence="3 4">
    <name type="scientific">Mesorhizobium sangaii</name>
    <dbReference type="NCBI Taxonomy" id="505389"/>
    <lineage>
        <taxon>Bacteria</taxon>
        <taxon>Pseudomonadati</taxon>
        <taxon>Pseudomonadota</taxon>
        <taxon>Alphaproteobacteria</taxon>
        <taxon>Hyphomicrobiales</taxon>
        <taxon>Phyllobacteriaceae</taxon>
        <taxon>Mesorhizobium</taxon>
    </lineage>
</organism>